<dbReference type="Proteomes" id="UP000632273">
    <property type="component" value="Unassembled WGS sequence"/>
</dbReference>
<dbReference type="PANTHER" id="PTHR30565">
    <property type="entry name" value="PROTEIN YCIF"/>
    <property type="match status" value="1"/>
</dbReference>
<keyword evidence="3" id="KW-1185">Reference proteome</keyword>
<dbReference type="CDD" id="cd07909">
    <property type="entry name" value="YciF"/>
    <property type="match status" value="1"/>
</dbReference>
<dbReference type="InterPro" id="IPR047114">
    <property type="entry name" value="YciF"/>
</dbReference>
<dbReference type="Gene3D" id="1.20.1260.10">
    <property type="match status" value="1"/>
</dbReference>
<comment type="caution">
    <text evidence="2">The sequence shown here is derived from an EMBL/GenBank/DDBJ whole genome shotgun (WGS) entry which is preliminary data.</text>
</comment>
<dbReference type="InterPro" id="IPR010287">
    <property type="entry name" value="DUF892_YciF-like"/>
</dbReference>
<proteinExistence type="predicted"/>
<evidence type="ECO:0000313" key="3">
    <source>
        <dbReference type="Proteomes" id="UP000632273"/>
    </source>
</evidence>
<feature type="coiled-coil region" evidence="1">
    <location>
        <begin position="23"/>
        <end position="81"/>
    </location>
</feature>
<dbReference type="Pfam" id="PF05974">
    <property type="entry name" value="DUF892"/>
    <property type="match status" value="1"/>
</dbReference>
<accession>A0ABQ1ULX3</accession>
<name>A0ABQ1ULX3_9BACT</name>
<dbReference type="EMBL" id="BMHT01000006">
    <property type="protein sequence ID" value="GGF19765.1"/>
    <property type="molecule type" value="Genomic_DNA"/>
</dbReference>
<evidence type="ECO:0000256" key="1">
    <source>
        <dbReference type="SAM" id="Coils"/>
    </source>
</evidence>
<organism evidence="2 3">
    <name type="scientific">Hymenobacter cavernae</name>
    <dbReference type="NCBI Taxonomy" id="2044852"/>
    <lineage>
        <taxon>Bacteria</taxon>
        <taxon>Pseudomonadati</taxon>
        <taxon>Bacteroidota</taxon>
        <taxon>Cytophagia</taxon>
        <taxon>Cytophagales</taxon>
        <taxon>Hymenobacteraceae</taxon>
        <taxon>Hymenobacter</taxon>
    </lineage>
</organism>
<reference evidence="3" key="1">
    <citation type="journal article" date="2019" name="Int. J. Syst. Evol. Microbiol.">
        <title>The Global Catalogue of Microorganisms (GCM) 10K type strain sequencing project: providing services to taxonomists for standard genome sequencing and annotation.</title>
        <authorList>
            <consortium name="The Broad Institute Genomics Platform"/>
            <consortium name="The Broad Institute Genome Sequencing Center for Infectious Disease"/>
            <person name="Wu L."/>
            <person name="Ma J."/>
        </authorList>
    </citation>
    <scope>NUCLEOTIDE SEQUENCE [LARGE SCALE GENOMIC DNA]</scope>
    <source>
        <strain evidence="3">CGMCC 1.15197</strain>
    </source>
</reference>
<protein>
    <submittedName>
        <fullName evidence="2">YciE/YciF family protein</fullName>
    </submittedName>
</protein>
<gene>
    <name evidence="2" type="ORF">GCM10011383_34190</name>
</gene>
<dbReference type="InterPro" id="IPR009078">
    <property type="entry name" value="Ferritin-like_SF"/>
</dbReference>
<dbReference type="PANTHER" id="PTHR30565:SF9">
    <property type="entry name" value="PROTEIN YCIF"/>
    <property type="match status" value="1"/>
</dbReference>
<evidence type="ECO:0000313" key="2">
    <source>
        <dbReference type="EMBL" id="GGF19765.1"/>
    </source>
</evidence>
<dbReference type="SUPFAM" id="SSF47240">
    <property type="entry name" value="Ferritin-like"/>
    <property type="match status" value="1"/>
</dbReference>
<sequence>MLAKASLAYFLTTTHLPIMAEKLETLEDLFQEQLKDLYSAENQLLKAMPSMASEAKDQRLMQSLELHRQETENQVTRLEQIAQERSIDLGGHTCKAMQGLIAEGMETLSEDATDEVKDAALIASAQRIEHYEIAGYGTAAHYAERLGYDTAASLLRQTLQEEQNTDTKLNDLAKSYINQKAM</sequence>
<keyword evidence="1" id="KW-0175">Coiled coil</keyword>
<dbReference type="InterPro" id="IPR012347">
    <property type="entry name" value="Ferritin-like"/>
</dbReference>